<evidence type="ECO:0000256" key="1">
    <source>
        <dbReference type="ARBA" id="ARBA00008668"/>
    </source>
</evidence>
<reference evidence="2 3" key="1">
    <citation type="journal article" date="2021" name="Nat. Plants">
        <title>The Taxus genome provides insights into paclitaxel biosynthesis.</title>
        <authorList>
            <person name="Xiong X."/>
            <person name="Gou J."/>
            <person name="Liao Q."/>
            <person name="Li Y."/>
            <person name="Zhou Q."/>
            <person name="Bi G."/>
            <person name="Li C."/>
            <person name="Du R."/>
            <person name="Wang X."/>
            <person name="Sun T."/>
            <person name="Guo L."/>
            <person name="Liang H."/>
            <person name="Lu P."/>
            <person name="Wu Y."/>
            <person name="Zhang Z."/>
            <person name="Ro D.K."/>
            <person name="Shang Y."/>
            <person name="Huang S."/>
            <person name="Yan J."/>
        </authorList>
    </citation>
    <scope>NUCLEOTIDE SEQUENCE [LARGE SCALE GENOMIC DNA]</scope>
    <source>
        <strain evidence="2">Ta-2019</strain>
    </source>
</reference>
<dbReference type="PANTHER" id="PTHR22835:SF659">
    <property type="entry name" value="GDSL LIPASE_ACYLHYDROLASE, PUTATIVE (AFU_ORTHOLOGUE AFUA_2G00510)-RELATED"/>
    <property type="match status" value="1"/>
</dbReference>
<dbReference type="Gene3D" id="3.40.50.1110">
    <property type="entry name" value="SGNH hydrolase"/>
    <property type="match status" value="1"/>
</dbReference>
<evidence type="ECO:0000313" key="3">
    <source>
        <dbReference type="Proteomes" id="UP000824469"/>
    </source>
</evidence>
<organism evidence="2 3">
    <name type="scientific">Taxus chinensis</name>
    <name type="common">Chinese yew</name>
    <name type="synonym">Taxus wallichiana var. chinensis</name>
    <dbReference type="NCBI Taxonomy" id="29808"/>
    <lineage>
        <taxon>Eukaryota</taxon>
        <taxon>Viridiplantae</taxon>
        <taxon>Streptophyta</taxon>
        <taxon>Embryophyta</taxon>
        <taxon>Tracheophyta</taxon>
        <taxon>Spermatophyta</taxon>
        <taxon>Pinopsida</taxon>
        <taxon>Pinidae</taxon>
        <taxon>Conifers II</taxon>
        <taxon>Cupressales</taxon>
        <taxon>Taxaceae</taxon>
        <taxon>Taxus</taxon>
    </lineage>
</organism>
<evidence type="ECO:0008006" key="4">
    <source>
        <dbReference type="Google" id="ProtNLM"/>
    </source>
</evidence>
<proteinExistence type="inferred from homology"/>
<dbReference type="Proteomes" id="UP000824469">
    <property type="component" value="Unassembled WGS sequence"/>
</dbReference>
<dbReference type="EMBL" id="JAHRHJ020003813">
    <property type="protein sequence ID" value="KAH9288610.1"/>
    <property type="molecule type" value="Genomic_DNA"/>
</dbReference>
<gene>
    <name evidence="2" type="ORF">KI387_032727</name>
</gene>
<evidence type="ECO:0000313" key="2">
    <source>
        <dbReference type="EMBL" id="KAH9288610.1"/>
    </source>
</evidence>
<dbReference type="PANTHER" id="PTHR22835">
    <property type="entry name" value="ZINC FINGER FYVE DOMAIN CONTAINING PROTEIN"/>
    <property type="match status" value="1"/>
</dbReference>
<name>A0AA38F4E3_TAXCH</name>
<protein>
    <recommendedName>
        <fullName evidence="4">GDSL esterase/lipase</fullName>
    </recommendedName>
</protein>
<dbReference type="AlphaFoldDB" id="A0AA38F4E3"/>
<feature type="non-terminal residue" evidence="2">
    <location>
        <position position="1"/>
    </location>
</feature>
<accession>A0AA38F4E3</accession>
<comment type="caution">
    <text evidence="2">The sequence shown here is derived from an EMBL/GenBank/DDBJ whole genome shotgun (WGS) entry which is preliminary data.</text>
</comment>
<comment type="similarity">
    <text evidence="1">Belongs to the 'GDSL' lipolytic enzyme family.</text>
</comment>
<keyword evidence="3" id="KW-1185">Reference proteome</keyword>
<sequence>LQKNVLRVCCGKGGKYNYSPPFNCNVNVALCPNPKQYFNWDGIHLTETSYRAIAHMLINGRKYSWNNEIKVKKSSNLSNKRKYAWNNRIGDEERALVLLEDEYEPGQIKESPKEEEPLRNIAASCWAGDDENFDSPNPKRVKVS</sequence>
<dbReference type="InterPro" id="IPR036514">
    <property type="entry name" value="SGNH_hydro_sf"/>
</dbReference>